<dbReference type="EMBL" id="BTSY01000001">
    <property type="protein sequence ID" value="GMT09839.1"/>
    <property type="molecule type" value="Genomic_DNA"/>
</dbReference>
<evidence type="ECO:0000313" key="2">
    <source>
        <dbReference type="Proteomes" id="UP001432322"/>
    </source>
</evidence>
<gene>
    <name evidence="1" type="ORF">PFISCL1PPCAC_1136</name>
</gene>
<evidence type="ECO:0000313" key="1">
    <source>
        <dbReference type="EMBL" id="GMT09839.1"/>
    </source>
</evidence>
<feature type="non-terminal residue" evidence="1">
    <location>
        <position position="1"/>
    </location>
</feature>
<accession>A0AAV5UU39</accession>
<organism evidence="1 2">
    <name type="scientific">Pristionchus fissidentatus</name>
    <dbReference type="NCBI Taxonomy" id="1538716"/>
    <lineage>
        <taxon>Eukaryota</taxon>
        <taxon>Metazoa</taxon>
        <taxon>Ecdysozoa</taxon>
        <taxon>Nematoda</taxon>
        <taxon>Chromadorea</taxon>
        <taxon>Rhabditida</taxon>
        <taxon>Rhabditina</taxon>
        <taxon>Diplogasteromorpha</taxon>
        <taxon>Diplogasteroidea</taxon>
        <taxon>Neodiplogasteridae</taxon>
        <taxon>Pristionchus</taxon>
    </lineage>
</organism>
<protein>
    <submittedName>
        <fullName evidence="1">Uncharacterized protein</fullName>
    </submittedName>
</protein>
<dbReference type="AlphaFoldDB" id="A0AAV5UU39"/>
<proteinExistence type="predicted"/>
<keyword evidence="2" id="KW-1185">Reference proteome</keyword>
<name>A0AAV5UU39_9BILA</name>
<dbReference type="Proteomes" id="UP001432322">
    <property type="component" value="Unassembled WGS sequence"/>
</dbReference>
<sequence>LIGHQEHWNKLCRRDKLFTEQEKMDLVIFPPLAEKLFESEWRVIKTMIQRKEEEMNDREYIQRQFVEGIDEETLNRIDQLLLRAEMVIQR</sequence>
<reference evidence="1" key="1">
    <citation type="submission" date="2023-10" db="EMBL/GenBank/DDBJ databases">
        <title>Genome assembly of Pristionchus species.</title>
        <authorList>
            <person name="Yoshida K."/>
            <person name="Sommer R.J."/>
        </authorList>
    </citation>
    <scope>NUCLEOTIDE SEQUENCE</scope>
    <source>
        <strain evidence="1">RS5133</strain>
    </source>
</reference>
<comment type="caution">
    <text evidence="1">The sequence shown here is derived from an EMBL/GenBank/DDBJ whole genome shotgun (WGS) entry which is preliminary data.</text>
</comment>